<organism evidence="4">
    <name type="scientific">Schistocephalus solidus</name>
    <name type="common">Tapeworm</name>
    <dbReference type="NCBI Taxonomy" id="70667"/>
    <lineage>
        <taxon>Eukaryota</taxon>
        <taxon>Metazoa</taxon>
        <taxon>Spiralia</taxon>
        <taxon>Lophotrochozoa</taxon>
        <taxon>Platyhelminthes</taxon>
        <taxon>Cestoda</taxon>
        <taxon>Eucestoda</taxon>
        <taxon>Diphyllobothriidea</taxon>
        <taxon>Diphyllobothriidae</taxon>
        <taxon>Schistocephalus</taxon>
    </lineage>
</organism>
<dbReference type="EMBL" id="UYSU01033850">
    <property type="protein sequence ID" value="VDL93175.1"/>
    <property type="molecule type" value="Genomic_DNA"/>
</dbReference>
<feature type="region of interest" description="Disordered" evidence="1">
    <location>
        <begin position="84"/>
        <end position="118"/>
    </location>
</feature>
<protein>
    <submittedName>
        <fullName evidence="2 4">Uncharacterized protein</fullName>
    </submittedName>
</protein>
<reference evidence="2 3" key="2">
    <citation type="submission" date="2018-11" db="EMBL/GenBank/DDBJ databases">
        <authorList>
            <consortium name="Pathogen Informatics"/>
        </authorList>
    </citation>
    <scope>NUCLEOTIDE SEQUENCE [LARGE SCALE GENOMIC DNA]</scope>
    <source>
        <strain evidence="2 3">NST_G2</strain>
    </source>
</reference>
<evidence type="ECO:0000313" key="3">
    <source>
        <dbReference type="Proteomes" id="UP000275846"/>
    </source>
</evidence>
<dbReference type="Proteomes" id="UP000275846">
    <property type="component" value="Unassembled WGS sequence"/>
</dbReference>
<gene>
    <name evidence="2" type="ORF">SSLN_LOCUS6790</name>
</gene>
<accession>A0A183SRE2</accession>
<sequence>MDYTASMDLRTDAIKAAFFRCRRRLQQRLLEMHDAWMIREVEELQAYADRDEIKNFFKEIEAIYGPCIKAKRIATAKAKITARTSPALGPTSSMPRPCQHAPVSHYEQSDTHETIPLR</sequence>
<feature type="compositionally biased region" description="Basic and acidic residues" evidence="1">
    <location>
        <begin position="107"/>
        <end position="118"/>
    </location>
</feature>
<evidence type="ECO:0000313" key="4">
    <source>
        <dbReference type="WBParaSite" id="SSLN_0000700301-mRNA-1"/>
    </source>
</evidence>
<reference evidence="4" key="1">
    <citation type="submission" date="2016-06" db="UniProtKB">
        <authorList>
            <consortium name="WormBaseParasite"/>
        </authorList>
    </citation>
    <scope>IDENTIFICATION</scope>
</reference>
<name>A0A183SRE2_SCHSO</name>
<evidence type="ECO:0000256" key="1">
    <source>
        <dbReference type="SAM" id="MobiDB-lite"/>
    </source>
</evidence>
<dbReference type="AlphaFoldDB" id="A0A183SRE2"/>
<evidence type="ECO:0000313" key="2">
    <source>
        <dbReference type="EMBL" id="VDL93175.1"/>
    </source>
</evidence>
<proteinExistence type="predicted"/>
<dbReference type="WBParaSite" id="SSLN_0000700301-mRNA-1">
    <property type="protein sequence ID" value="SSLN_0000700301-mRNA-1"/>
    <property type="gene ID" value="SSLN_0000700301"/>
</dbReference>
<keyword evidence="3" id="KW-1185">Reference proteome</keyword>